<keyword evidence="1" id="KW-0472">Membrane</keyword>
<gene>
    <name evidence="3" type="ORF">CK203_056760</name>
</gene>
<dbReference type="Pfam" id="PF17919">
    <property type="entry name" value="RT_RNaseH_2"/>
    <property type="match status" value="1"/>
</dbReference>
<dbReference type="AlphaFoldDB" id="A0A438GKI2"/>
<evidence type="ECO:0000313" key="3">
    <source>
        <dbReference type="EMBL" id="RVW72726.1"/>
    </source>
</evidence>
<dbReference type="Proteomes" id="UP000288805">
    <property type="component" value="Unassembled WGS sequence"/>
</dbReference>
<dbReference type="PANTHER" id="PTHR34072">
    <property type="entry name" value="ENZYMATIC POLYPROTEIN-RELATED"/>
    <property type="match status" value="1"/>
</dbReference>
<dbReference type="InterPro" id="IPR043128">
    <property type="entry name" value="Rev_trsase/Diguanyl_cyclase"/>
</dbReference>
<sequence>MQEVVQVEVLKLLQVGIIYPISDSPWVSPTQVVPKKSGITVVQNDKGEEILHASLQASILLFLGWLLWVFQIEIAVKIRRRPLSHVHSEPTPIEECLSAMQCTSTFQKCMLSISSDMVEHIMETWCLIGKNAISWYPKGLSLACYLKESIEVDKAKVKLIVKLPLPTTVKGVRQFLGHAGFYRRTEAMLTTVPIMRAPNWQLPFKVMCDASDFAIGAVLGQREDGKPYGLSLWFHRPLGFEILLTKQDAKARLIRWILLLQDSIFKSRTRNEWKMWWFPKQMENRAFRRTHSLLQKTIRHLANWFSLHSTPRNHPFEEETSPLAPFQPWHASEETISTLQYLVRLGQAPPLLRIHLRTLRPRLFHLLRAACPLAPLSADTRHGTTDFSTPEPLVCRIPPKRARTSGPVETSRHAQLILKPQGILSVLPTLLQKPSSRGLWSPRHPLRAIQIVEACHFHSELYFEIEAMRQQPELQDLFGLLQWYHLERLMTPMEFFYPRVAMNFY</sequence>
<organism evidence="3 4">
    <name type="scientific">Vitis vinifera</name>
    <name type="common">Grape</name>
    <dbReference type="NCBI Taxonomy" id="29760"/>
    <lineage>
        <taxon>Eukaryota</taxon>
        <taxon>Viridiplantae</taxon>
        <taxon>Streptophyta</taxon>
        <taxon>Embryophyta</taxon>
        <taxon>Tracheophyta</taxon>
        <taxon>Spermatophyta</taxon>
        <taxon>Magnoliopsida</taxon>
        <taxon>eudicotyledons</taxon>
        <taxon>Gunneridae</taxon>
        <taxon>Pentapetalae</taxon>
        <taxon>rosids</taxon>
        <taxon>Vitales</taxon>
        <taxon>Vitaceae</taxon>
        <taxon>Viteae</taxon>
        <taxon>Vitis</taxon>
    </lineage>
</organism>
<dbReference type="Gene3D" id="3.10.10.10">
    <property type="entry name" value="HIV Type 1 Reverse Transcriptase, subunit A, domain 1"/>
    <property type="match status" value="1"/>
</dbReference>
<feature type="domain" description="Reverse transcriptase/retrotransposon-derived protein RNase H-like" evidence="2">
    <location>
        <begin position="185"/>
        <end position="226"/>
    </location>
</feature>
<proteinExistence type="predicted"/>
<protein>
    <recommendedName>
        <fullName evidence="2">Reverse transcriptase/retrotransposon-derived protein RNase H-like domain-containing protein</fullName>
    </recommendedName>
</protein>
<feature type="transmembrane region" description="Helical" evidence="1">
    <location>
        <begin position="50"/>
        <end position="70"/>
    </location>
</feature>
<accession>A0A438GKI2</accession>
<comment type="caution">
    <text evidence="3">The sequence shown here is derived from an EMBL/GenBank/DDBJ whole genome shotgun (WGS) entry which is preliminary data.</text>
</comment>
<dbReference type="EMBL" id="QGNW01000408">
    <property type="protein sequence ID" value="RVW72726.1"/>
    <property type="molecule type" value="Genomic_DNA"/>
</dbReference>
<dbReference type="Gene3D" id="3.30.70.270">
    <property type="match status" value="1"/>
</dbReference>
<dbReference type="InterPro" id="IPR041577">
    <property type="entry name" value="RT_RNaseH_2"/>
</dbReference>
<name>A0A438GKI2_VITVI</name>
<keyword evidence="1" id="KW-0812">Transmembrane</keyword>
<reference evidence="3 4" key="1">
    <citation type="journal article" date="2018" name="PLoS Genet.">
        <title>Population sequencing reveals clonal diversity and ancestral inbreeding in the grapevine cultivar Chardonnay.</title>
        <authorList>
            <person name="Roach M.J."/>
            <person name="Johnson D.L."/>
            <person name="Bohlmann J."/>
            <person name="van Vuuren H.J."/>
            <person name="Jones S.J."/>
            <person name="Pretorius I.S."/>
            <person name="Schmidt S.A."/>
            <person name="Borneman A.R."/>
        </authorList>
    </citation>
    <scope>NUCLEOTIDE SEQUENCE [LARGE SCALE GENOMIC DNA]</scope>
    <source>
        <strain evidence="4">cv. Chardonnay</strain>
        <tissue evidence="3">Leaf</tissue>
    </source>
</reference>
<evidence type="ECO:0000256" key="1">
    <source>
        <dbReference type="SAM" id="Phobius"/>
    </source>
</evidence>
<keyword evidence="1" id="KW-1133">Transmembrane helix</keyword>
<dbReference type="InterPro" id="IPR043502">
    <property type="entry name" value="DNA/RNA_pol_sf"/>
</dbReference>
<dbReference type="SUPFAM" id="SSF56672">
    <property type="entry name" value="DNA/RNA polymerases"/>
    <property type="match status" value="2"/>
</dbReference>
<evidence type="ECO:0000313" key="4">
    <source>
        <dbReference type="Proteomes" id="UP000288805"/>
    </source>
</evidence>
<dbReference type="PANTHER" id="PTHR34072:SF57">
    <property type="entry name" value="RNA-DIRECTED DNA POLYMERASE"/>
    <property type="match status" value="1"/>
</dbReference>
<evidence type="ECO:0000259" key="2">
    <source>
        <dbReference type="Pfam" id="PF17919"/>
    </source>
</evidence>